<organism evidence="1 2">
    <name type="scientific">Meloidogyne enterolobii</name>
    <name type="common">Root-knot nematode worm</name>
    <name type="synonym">Meloidogyne mayaguensis</name>
    <dbReference type="NCBI Taxonomy" id="390850"/>
    <lineage>
        <taxon>Eukaryota</taxon>
        <taxon>Metazoa</taxon>
        <taxon>Ecdysozoa</taxon>
        <taxon>Nematoda</taxon>
        <taxon>Chromadorea</taxon>
        <taxon>Rhabditida</taxon>
        <taxon>Tylenchina</taxon>
        <taxon>Tylenchomorpha</taxon>
        <taxon>Tylenchoidea</taxon>
        <taxon>Meloidogynidae</taxon>
        <taxon>Meloidogyninae</taxon>
        <taxon>Meloidogyne</taxon>
    </lineage>
</organism>
<evidence type="ECO:0000313" key="2">
    <source>
        <dbReference type="Proteomes" id="UP000580250"/>
    </source>
</evidence>
<dbReference type="Proteomes" id="UP000580250">
    <property type="component" value="Unassembled WGS sequence"/>
</dbReference>
<protein>
    <submittedName>
        <fullName evidence="1">Uncharacterized protein</fullName>
    </submittedName>
</protein>
<proteinExistence type="predicted"/>
<reference evidence="1 2" key="1">
    <citation type="submission" date="2020-08" db="EMBL/GenBank/DDBJ databases">
        <authorList>
            <person name="Koutsovoulos G."/>
            <person name="Danchin GJ E."/>
        </authorList>
    </citation>
    <scope>NUCLEOTIDE SEQUENCE [LARGE SCALE GENOMIC DNA]</scope>
</reference>
<name>A0A6V7WKF3_MELEN</name>
<dbReference type="AlphaFoldDB" id="A0A6V7WKF3"/>
<accession>A0A6V7WKF3</accession>
<evidence type="ECO:0000313" key="1">
    <source>
        <dbReference type="EMBL" id="CAD2187488.1"/>
    </source>
</evidence>
<comment type="caution">
    <text evidence="1">The sequence shown here is derived from an EMBL/GenBank/DDBJ whole genome shotgun (WGS) entry which is preliminary data.</text>
</comment>
<dbReference type="EMBL" id="CAJEWN010000641">
    <property type="protein sequence ID" value="CAD2187488.1"/>
    <property type="molecule type" value="Genomic_DNA"/>
</dbReference>
<gene>
    <name evidence="1" type="ORF">MENT_LOCUS40078</name>
</gene>
<sequence length="74" mass="8697">MKLYFMGNLLNLKIYLIIYSCLLSHFSQLAGKPFKNTAFPLPRRKKQKLYTSIIVSLKNNLLELIIRLKNNLLK</sequence>